<name>Q8R8B6_CALS4</name>
<dbReference type="MEROPS" id="M23.009"/>
<dbReference type="InterPro" id="IPR050570">
    <property type="entry name" value="Cell_wall_metabolism_enzyme"/>
</dbReference>
<proteinExistence type="predicted"/>
<dbReference type="SUPFAM" id="SSF51261">
    <property type="entry name" value="Duplicated hybrid motif"/>
    <property type="match status" value="1"/>
</dbReference>
<dbReference type="CDD" id="cd12797">
    <property type="entry name" value="M23_peptidase"/>
    <property type="match status" value="1"/>
</dbReference>
<dbReference type="InterPro" id="IPR023346">
    <property type="entry name" value="Lysozyme-like_dom_sf"/>
</dbReference>
<dbReference type="EMBL" id="AE008691">
    <property type="protein sequence ID" value="AAM25264.1"/>
    <property type="molecule type" value="Genomic_DNA"/>
</dbReference>
<dbReference type="Pfam" id="PF01551">
    <property type="entry name" value="Peptidase_M23"/>
    <property type="match status" value="1"/>
</dbReference>
<reference evidence="4 5" key="1">
    <citation type="journal article" date="2002" name="Genome Res.">
        <title>A complete sequence of the T. tengcongensis genome.</title>
        <authorList>
            <person name="Bao Q."/>
            <person name="Tian Y."/>
            <person name="Li W."/>
            <person name="Xu Z."/>
            <person name="Xuan Z."/>
            <person name="Hu S."/>
            <person name="Dong W."/>
            <person name="Yang J."/>
            <person name="Chen Y."/>
            <person name="Xue Y."/>
            <person name="Xu Y."/>
            <person name="Lai X."/>
            <person name="Huang L."/>
            <person name="Dong X."/>
            <person name="Ma Y."/>
            <person name="Ling L."/>
            <person name="Tan H."/>
            <person name="Chen R."/>
            <person name="Wang J."/>
            <person name="Yu J."/>
            <person name="Yang H."/>
        </authorList>
    </citation>
    <scope>NUCLEOTIDE SEQUENCE [LARGE SCALE GENOMIC DNA]</scope>
    <source>
        <strain evidence="5">DSM 15242 / JCM 11007 / NBRC 100824 / MB4</strain>
    </source>
</reference>
<dbReference type="SUPFAM" id="SSF53955">
    <property type="entry name" value="Lysozyme-like"/>
    <property type="match status" value="1"/>
</dbReference>
<dbReference type="CAZy" id="GH23">
    <property type="family name" value="Glycoside Hydrolase Family 23"/>
</dbReference>
<dbReference type="CDD" id="cd13399">
    <property type="entry name" value="Slt35-like"/>
    <property type="match status" value="1"/>
</dbReference>
<protein>
    <submittedName>
        <fullName evidence="4">Membrane proteins related to metalloendopeptidases</fullName>
    </submittedName>
</protein>
<keyword evidence="1" id="KW-0472">Membrane</keyword>
<keyword evidence="1" id="KW-1133">Transmembrane helix</keyword>
<gene>
    <name evidence="4" type="primary">NlpD5</name>
    <name evidence="4" type="ordered locus">TTE2092</name>
</gene>
<dbReference type="eggNOG" id="COG0739">
    <property type="taxonomic scope" value="Bacteria"/>
</dbReference>
<dbReference type="eggNOG" id="COG0741">
    <property type="taxonomic scope" value="Bacteria"/>
</dbReference>
<evidence type="ECO:0000259" key="2">
    <source>
        <dbReference type="Pfam" id="PF01464"/>
    </source>
</evidence>
<dbReference type="InterPro" id="IPR016047">
    <property type="entry name" value="M23ase_b-sheet_dom"/>
</dbReference>
<evidence type="ECO:0000313" key="4">
    <source>
        <dbReference type="EMBL" id="AAM25264.1"/>
    </source>
</evidence>
<accession>Q8R8B6</accession>
<evidence type="ECO:0000313" key="5">
    <source>
        <dbReference type="Proteomes" id="UP000000555"/>
    </source>
</evidence>
<dbReference type="PANTHER" id="PTHR21666:SF270">
    <property type="entry name" value="MUREIN HYDROLASE ACTIVATOR ENVC"/>
    <property type="match status" value="1"/>
</dbReference>
<feature type="transmembrane region" description="Helical" evidence="1">
    <location>
        <begin position="29"/>
        <end position="55"/>
    </location>
</feature>
<keyword evidence="1" id="KW-0812">Transmembrane</keyword>
<keyword evidence="5" id="KW-1185">Reference proteome</keyword>
<evidence type="ECO:0000259" key="3">
    <source>
        <dbReference type="Pfam" id="PF01551"/>
    </source>
</evidence>
<evidence type="ECO:0000256" key="1">
    <source>
        <dbReference type="SAM" id="Phobius"/>
    </source>
</evidence>
<dbReference type="HOGENOM" id="CLU_503374_0_0_9"/>
<sequence>MIVLGEYLKNYLKRAAKRRILHFLVRNPYFWMVAGFLILISFGVIITLGIFGAAYGDDTISANTQTAKNIVSSLNPPVISSDKMEEQFFLPWAVPYALQLYARDWDDTLDKDMVANITKDLNPVFTYFDYDEVTQVWESVKDKDGNWQTKYYEIRTPRKYISQVNTYAGIYVIHYKEFTSENFTKGTDYSKHTITHYIAKTGIDFYPDWTRLDAAITKYAYVNTTTNNFNVQEFPVKGGKIIKPFDGNYPVTSPFGMRENPENPGSREFHPGIDFGLPSGTPVKAAADGVVVLAGEYGGYGKAVIIKHTDGLSTVYGHLSEIKVGEGKEVKQGEVIGLSGNTGRSTGSHLHFEIRKDSQPVDPLQYLSGTLVLSDGTVYYVSEIDRKMLLETAASFMENKESIDWLLDSSDYSMGEGVPPWQKYDVKPGEIPNELIPVFKTAGEKYGIPWTVLAAVAYRESSFNPNAVGPYLPDYNTSAVGMMQFLPETFSEYGVDGNGDGIISPFDPSDAVYTAAHYLSANYNLYKKKGYSDIDALRKAVWHYNHAWWYVDQVMSIAEKYKERYIDNINK</sequence>
<dbReference type="InterPro" id="IPR011055">
    <property type="entry name" value="Dup_hybrid_motif"/>
</dbReference>
<dbReference type="STRING" id="273068.TTE2092"/>
<dbReference type="Gene3D" id="1.10.530.10">
    <property type="match status" value="1"/>
</dbReference>
<dbReference type="KEGG" id="tte:TTE2092"/>
<feature type="domain" description="M23ase beta-sheet core" evidence="3">
    <location>
        <begin position="269"/>
        <end position="363"/>
    </location>
</feature>
<organism evidence="4 5">
    <name type="scientific">Caldanaerobacter subterraneus subsp. tengcongensis (strain DSM 15242 / JCM 11007 / NBRC 100824 / MB4)</name>
    <name type="common">Thermoanaerobacter tengcongensis</name>
    <dbReference type="NCBI Taxonomy" id="273068"/>
    <lineage>
        <taxon>Bacteria</taxon>
        <taxon>Bacillati</taxon>
        <taxon>Bacillota</taxon>
        <taxon>Clostridia</taxon>
        <taxon>Thermoanaerobacterales</taxon>
        <taxon>Thermoanaerobacteraceae</taxon>
        <taxon>Caldanaerobacter</taxon>
    </lineage>
</organism>
<dbReference type="PANTHER" id="PTHR21666">
    <property type="entry name" value="PEPTIDASE-RELATED"/>
    <property type="match status" value="1"/>
</dbReference>
<dbReference type="GO" id="GO:0004222">
    <property type="term" value="F:metalloendopeptidase activity"/>
    <property type="evidence" value="ECO:0007669"/>
    <property type="project" value="TreeGrafter"/>
</dbReference>
<dbReference type="InterPro" id="IPR008258">
    <property type="entry name" value="Transglycosylase_SLT_dom_1"/>
</dbReference>
<dbReference type="Gene3D" id="2.70.70.10">
    <property type="entry name" value="Glucose Permease (Domain IIA)"/>
    <property type="match status" value="1"/>
</dbReference>
<dbReference type="Pfam" id="PF01464">
    <property type="entry name" value="SLT"/>
    <property type="match status" value="1"/>
</dbReference>
<dbReference type="Proteomes" id="UP000000555">
    <property type="component" value="Chromosome"/>
</dbReference>
<dbReference type="AlphaFoldDB" id="Q8R8B6"/>
<feature type="domain" description="Transglycosylase SLT" evidence="2">
    <location>
        <begin position="438"/>
        <end position="545"/>
    </location>
</feature>